<dbReference type="Proteomes" id="UP000268973">
    <property type="component" value="Unassembled WGS sequence"/>
</dbReference>
<dbReference type="AlphaFoldDB" id="A0A3S0QEB1"/>
<sequence>MSGTISNISLTTPKEINNKKDLMDSVDLLRTNIKTVRNSFKVDPGTENAAKARAALNSVENILPINRALQVMDKQLTQVQKTKTMQATYEYNLADVQLLMASRESELSSSQMNELREFEGKYRNVIDRCKGLSEAPISPGTHSINMDYSFKES</sequence>
<dbReference type="EMBL" id="RXZH01000002">
    <property type="protein sequence ID" value="RTZ16659.1"/>
    <property type="molecule type" value="Genomic_DNA"/>
</dbReference>
<reference evidence="1 2" key="1">
    <citation type="submission" date="2018-12" db="EMBL/GenBank/DDBJ databases">
        <title>Vibrio sp. isolated from China Sea.</title>
        <authorList>
            <person name="Li Y."/>
        </authorList>
    </citation>
    <scope>NUCLEOTIDE SEQUENCE [LARGE SCALE GENOMIC DNA]</scope>
    <source>
        <strain evidence="1 2">BEI207</strain>
    </source>
</reference>
<evidence type="ECO:0000313" key="2">
    <source>
        <dbReference type="Proteomes" id="UP000268973"/>
    </source>
</evidence>
<organism evidence="1 2">
    <name type="scientific">Vibrio aquaticus</name>
    <dbReference type="NCBI Taxonomy" id="2496559"/>
    <lineage>
        <taxon>Bacteria</taxon>
        <taxon>Pseudomonadati</taxon>
        <taxon>Pseudomonadota</taxon>
        <taxon>Gammaproteobacteria</taxon>
        <taxon>Vibrionales</taxon>
        <taxon>Vibrionaceae</taxon>
        <taxon>Vibrio</taxon>
    </lineage>
</organism>
<protein>
    <submittedName>
        <fullName evidence="1">Uncharacterized protein</fullName>
    </submittedName>
</protein>
<keyword evidence="2" id="KW-1185">Reference proteome</keyword>
<gene>
    <name evidence="1" type="ORF">EJ063_07655</name>
</gene>
<accession>A0A3S0QEB1</accession>
<name>A0A3S0QEB1_9VIBR</name>
<proteinExistence type="predicted"/>
<comment type="caution">
    <text evidence="1">The sequence shown here is derived from an EMBL/GenBank/DDBJ whole genome shotgun (WGS) entry which is preliminary data.</text>
</comment>
<evidence type="ECO:0000313" key="1">
    <source>
        <dbReference type="EMBL" id="RTZ16659.1"/>
    </source>
</evidence>
<dbReference type="RefSeq" id="WP_126573599.1">
    <property type="nucleotide sequence ID" value="NZ_RXZH01000002.1"/>
</dbReference>